<dbReference type="SUPFAM" id="SSF54909">
    <property type="entry name" value="Dimeric alpha+beta barrel"/>
    <property type="match status" value="2"/>
</dbReference>
<name>A0A7C9TLW9_9BURK</name>
<dbReference type="Gene3D" id="3.30.70.100">
    <property type="match status" value="2"/>
</dbReference>
<evidence type="ECO:0000256" key="1">
    <source>
        <dbReference type="ARBA" id="ARBA00005291"/>
    </source>
</evidence>
<protein>
    <submittedName>
        <fullName evidence="3">NIPSNAP family protein</fullName>
    </submittedName>
</protein>
<feature type="domain" description="NIPSNAP" evidence="2">
    <location>
        <begin position="13"/>
        <end position="77"/>
    </location>
</feature>
<dbReference type="EMBL" id="JAAGOH010000008">
    <property type="protein sequence ID" value="NDY91246.1"/>
    <property type="molecule type" value="Genomic_DNA"/>
</dbReference>
<sequence length="213" mass="22975">MATPVQSTDPTVYELTTLEIAVFSNAKVYAALQDHLPAAGGTLVGAWASDFGDLSQVQILREFADANALAAAREHLLLATNPLGCAEWLVSLKSGAYKRFPFLPKPAPAELGKWYELRTYGLKTGLLAQTIAAWEEAIPAREALSPFVGAFTALDGGEQPRFLNIWAYASLDERARIRGEAVQTGIWPPKGGPASLAKMHSQLCVPLPFSPLR</sequence>
<dbReference type="PANTHER" id="PTHR21017">
    <property type="entry name" value="NIPSNAP-RELATED"/>
    <property type="match status" value="1"/>
</dbReference>
<evidence type="ECO:0000313" key="4">
    <source>
        <dbReference type="Proteomes" id="UP000484255"/>
    </source>
</evidence>
<dbReference type="Pfam" id="PF07978">
    <property type="entry name" value="NIPSNAP"/>
    <property type="match status" value="2"/>
</dbReference>
<dbReference type="AlphaFoldDB" id="A0A7C9TLW9"/>
<dbReference type="InterPro" id="IPR011008">
    <property type="entry name" value="Dimeric_a/b-barrel"/>
</dbReference>
<accession>A0A7C9TLW9</accession>
<dbReference type="Proteomes" id="UP000484255">
    <property type="component" value="Unassembled WGS sequence"/>
</dbReference>
<evidence type="ECO:0000313" key="3">
    <source>
        <dbReference type="EMBL" id="NDY91246.1"/>
    </source>
</evidence>
<organism evidence="3 4">
    <name type="scientific">Ideonella livida</name>
    <dbReference type="NCBI Taxonomy" id="2707176"/>
    <lineage>
        <taxon>Bacteria</taxon>
        <taxon>Pseudomonadati</taxon>
        <taxon>Pseudomonadota</taxon>
        <taxon>Betaproteobacteria</taxon>
        <taxon>Burkholderiales</taxon>
        <taxon>Sphaerotilaceae</taxon>
        <taxon>Ideonella</taxon>
    </lineage>
</organism>
<dbReference type="InterPro" id="IPR012577">
    <property type="entry name" value="NIPSNAP"/>
</dbReference>
<dbReference type="PANTHER" id="PTHR21017:SF17">
    <property type="entry name" value="PROTEIN NIPSNAP"/>
    <property type="match status" value="1"/>
</dbReference>
<feature type="domain" description="NIPSNAP" evidence="2">
    <location>
        <begin position="115"/>
        <end position="211"/>
    </location>
</feature>
<keyword evidence="4" id="KW-1185">Reference proteome</keyword>
<dbReference type="InterPro" id="IPR051557">
    <property type="entry name" value="NipSnap_domain"/>
</dbReference>
<dbReference type="RefSeq" id="WP_163457101.1">
    <property type="nucleotide sequence ID" value="NZ_JAAGOH010000008.1"/>
</dbReference>
<comment type="similarity">
    <text evidence="1">Belongs to the NipSnap family.</text>
</comment>
<gene>
    <name evidence="3" type="ORF">G3A44_08585</name>
</gene>
<evidence type="ECO:0000259" key="2">
    <source>
        <dbReference type="Pfam" id="PF07978"/>
    </source>
</evidence>
<comment type="caution">
    <text evidence="3">The sequence shown here is derived from an EMBL/GenBank/DDBJ whole genome shotgun (WGS) entry which is preliminary data.</text>
</comment>
<reference evidence="3 4" key="1">
    <citation type="submission" date="2020-02" db="EMBL/GenBank/DDBJ databases">
        <title>Ideonella bacterium strain TBM-1.</title>
        <authorList>
            <person name="Chen W.-M."/>
        </authorList>
    </citation>
    <scope>NUCLEOTIDE SEQUENCE [LARGE SCALE GENOMIC DNA]</scope>
    <source>
        <strain evidence="3 4">TBM-1</strain>
    </source>
</reference>
<proteinExistence type="inferred from homology"/>